<evidence type="ECO:0000313" key="3">
    <source>
        <dbReference type="Proteomes" id="UP000018948"/>
    </source>
</evidence>
<dbReference type="EMBL" id="ANIY01004419">
    <property type="protein sequence ID" value="ETP29506.1"/>
    <property type="molecule type" value="Genomic_DNA"/>
</dbReference>
<dbReference type="EMBL" id="ANIY01004420">
    <property type="protein sequence ID" value="ETP29487.1"/>
    <property type="molecule type" value="Genomic_DNA"/>
</dbReference>
<evidence type="ECO:0000313" key="2">
    <source>
        <dbReference type="EMBL" id="ETP29506.1"/>
    </source>
</evidence>
<name>W2Y3E9_PHYNI</name>
<dbReference type="AlphaFoldDB" id="W2Y3E9"/>
<proteinExistence type="predicted"/>
<organism evidence="2 3">
    <name type="scientific">Phytophthora nicotianae P10297</name>
    <dbReference type="NCBI Taxonomy" id="1317064"/>
    <lineage>
        <taxon>Eukaryota</taxon>
        <taxon>Sar</taxon>
        <taxon>Stramenopiles</taxon>
        <taxon>Oomycota</taxon>
        <taxon>Peronosporomycetes</taxon>
        <taxon>Peronosporales</taxon>
        <taxon>Peronosporaceae</taxon>
        <taxon>Phytophthora</taxon>
    </lineage>
</organism>
<dbReference type="Proteomes" id="UP000018948">
    <property type="component" value="Unassembled WGS sequence"/>
</dbReference>
<protein>
    <submittedName>
        <fullName evidence="2">Uncharacterized protein</fullName>
    </submittedName>
</protein>
<sequence>MHTGFTHPGPCEVCCDDTKVLIEVQHQFGSNDDVDDYHNRIFGLGVDGV</sequence>
<gene>
    <name evidence="2" type="ORF">F442_21352</name>
    <name evidence="1" type="ORF">F442_21357</name>
</gene>
<accession>W2Y3E9</accession>
<reference evidence="2 3" key="1">
    <citation type="submission" date="2013-11" db="EMBL/GenBank/DDBJ databases">
        <title>The Genome Sequence of Phytophthora parasitica P10297.</title>
        <authorList>
            <consortium name="The Broad Institute Genomics Platform"/>
            <person name="Russ C."/>
            <person name="Tyler B."/>
            <person name="Panabieres F."/>
            <person name="Shan W."/>
            <person name="Tripathy S."/>
            <person name="Grunwald N."/>
            <person name="Machado M."/>
            <person name="Johnson C.S."/>
            <person name="Walker B."/>
            <person name="Young S.K."/>
            <person name="Zeng Q."/>
            <person name="Gargeya S."/>
            <person name="Fitzgerald M."/>
            <person name="Haas B."/>
            <person name="Abouelleil A."/>
            <person name="Allen A.W."/>
            <person name="Alvarado L."/>
            <person name="Arachchi H.M."/>
            <person name="Berlin A.M."/>
            <person name="Chapman S.B."/>
            <person name="Gainer-Dewar J."/>
            <person name="Goldberg J."/>
            <person name="Griggs A."/>
            <person name="Gujja S."/>
            <person name="Hansen M."/>
            <person name="Howarth C."/>
            <person name="Imamovic A."/>
            <person name="Ireland A."/>
            <person name="Larimer J."/>
            <person name="McCowan C."/>
            <person name="Murphy C."/>
            <person name="Pearson M."/>
            <person name="Poon T.W."/>
            <person name="Priest M."/>
            <person name="Roberts A."/>
            <person name="Saif S."/>
            <person name="Shea T."/>
            <person name="Sisk P."/>
            <person name="Sykes S."/>
            <person name="Wortman J."/>
            <person name="Nusbaum C."/>
            <person name="Birren B."/>
        </authorList>
    </citation>
    <scope>NUCLEOTIDE SEQUENCE [LARGE SCALE GENOMIC DNA]</scope>
    <source>
        <strain evidence="2 3">P10297</strain>
    </source>
</reference>
<comment type="caution">
    <text evidence="2">The sequence shown here is derived from an EMBL/GenBank/DDBJ whole genome shotgun (WGS) entry which is preliminary data.</text>
</comment>
<evidence type="ECO:0000313" key="1">
    <source>
        <dbReference type="EMBL" id="ETP29487.1"/>
    </source>
</evidence>